<feature type="transmembrane region" description="Helical" evidence="1">
    <location>
        <begin position="12"/>
        <end position="31"/>
    </location>
</feature>
<keyword evidence="3" id="KW-1185">Reference proteome</keyword>
<feature type="transmembrane region" description="Helical" evidence="1">
    <location>
        <begin position="147"/>
        <end position="168"/>
    </location>
</feature>
<name>A0A1J8RF94_9AGAM</name>
<sequence>MATAQVPYIAGRFSFLLSVVLLATQFSPFYTKFNCQGMNTVIMLGFNIAIGCSTTNLMIRTWMIWQTSYALRFLLVLLSLGHWTVLTLFLASARTSTRNGVCMLEYVNPAYADAIVMYCMAYDSLLLAFTIFGLWRMPSSSALWKTLVKQGVMYLIINVIANTVLLVLNRLNLNRNAVLLRLHSKRLIVISAAIMNGIFGTPGMLSVVSLFYVADLLSKRHAYGQDSCHCSQSVCTTDVVLQHLGI</sequence>
<keyword evidence="1" id="KW-0472">Membrane</keyword>
<keyword evidence="1" id="KW-1133">Transmembrane helix</keyword>
<organism evidence="2 3">
    <name type="scientific">Rhizopogon vesiculosus</name>
    <dbReference type="NCBI Taxonomy" id="180088"/>
    <lineage>
        <taxon>Eukaryota</taxon>
        <taxon>Fungi</taxon>
        <taxon>Dikarya</taxon>
        <taxon>Basidiomycota</taxon>
        <taxon>Agaricomycotina</taxon>
        <taxon>Agaricomycetes</taxon>
        <taxon>Agaricomycetidae</taxon>
        <taxon>Boletales</taxon>
        <taxon>Suillineae</taxon>
        <taxon>Rhizopogonaceae</taxon>
        <taxon>Rhizopogon</taxon>
    </lineage>
</organism>
<dbReference type="EMBL" id="LVVM01000546">
    <property type="protein sequence ID" value="OJA20434.1"/>
    <property type="molecule type" value="Genomic_DNA"/>
</dbReference>
<proteinExistence type="predicted"/>
<protein>
    <submittedName>
        <fullName evidence="2">Uncharacterized protein</fullName>
    </submittedName>
</protein>
<keyword evidence="1" id="KW-0812">Transmembrane</keyword>
<dbReference type="Proteomes" id="UP000183567">
    <property type="component" value="Unassembled WGS sequence"/>
</dbReference>
<feature type="transmembrane region" description="Helical" evidence="1">
    <location>
        <begin position="188"/>
        <end position="213"/>
    </location>
</feature>
<feature type="transmembrane region" description="Helical" evidence="1">
    <location>
        <begin position="71"/>
        <end position="91"/>
    </location>
</feature>
<evidence type="ECO:0000313" key="2">
    <source>
        <dbReference type="EMBL" id="OJA20434.1"/>
    </source>
</evidence>
<feature type="transmembrane region" description="Helical" evidence="1">
    <location>
        <begin position="37"/>
        <end position="59"/>
    </location>
</feature>
<dbReference type="OrthoDB" id="2742220at2759"/>
<dbReference type="AlphaFoldDB" id="A0A1J8RF94"/>
<feature type="transmembrane region" description="Helical" evidence="1">
    <location>
        <begin position="111"/>
        <end position="135"/>
    </location>
</feature>
<evidence type="ECO:0000313" key="3">
    <source>
        <dbReference type="Proteomes" id="UP000183567"/>
    </source>
</evidence>
<accession>A0A1J8RF94</accession>
<evidence type="ECO:0000256" key="1">
    <source>
        <dbReference type="SAM" id="Phobius"/>
    </source>
</evidence>
<reference evidence="2 3" key="1">
    <citation type="submission" date="2016-03" db="EMBL/GenBank/DDBJ databases">
        <title>Comparative genomics of the ectomycorrhizal sister species Rhizopogon vinicolor and Rhizopogon vesiculosus (Basidiomycota: Boletales) reveals a divergence of the mating type B locus.</title>
        <authorList>
            <person name="Mujic A.B."/>
            <person name="Kuo A."/>
            <person name="Tritt A."/>
            <person name="Lipzen A."/>
            <person name="Chen C."/>
            <person name="Johnson J."/>
            <person name="Sharma A."/>
            <person name="Barry K."/>
            <person name="Grigoriev I.V."/>
            <person name="Spatafora J.W."/>
        </authorList>
    </citation>
    <scope>NUCLEOTIDE SEQUENCE [LARGE SCALE GENOMIC DNA]</scope>
    <source>
        <strain evidence="2 3">AM-OR11-056</strain>
    </source>
</reference>
<comment type="caution">
    <text evidence="2">The sequence shown here is derived from an EMBL/GenBank/DDBJ whole genome shotgun (WGS) entry which is preliminary data.</text>
</comment>
<gene>
    <name evidence="2" type="ORF">AZE42_05726</name>
</gene>